<dbReference type="AlphaFoldDB" id="A0A9N8MDP5"/>
<gene>
    <name evidence="1" type="ORF">CHRY9390_00316</name>
</gene>
<organism evidence="1 2">
    <name type="scientific">Chryseobacterium aquaeductus</name>
    <dbReference type="NCBI Taxonomy" id="2675056"/>
    <lineage>
        <taxon>Bacteria</taxon>
        <taxon>Pseudomonadati</taxon>
        <taxon>Bacteroidota</taxon>
        <taxon>Flavobacteriia</taxon>
        <taxon>Flavobacteriales</taxon>
        <taxon>Weeksellaceae</taxon>
        <taxon>Chryseobacterium group</taxon>
        <taxon>Chryseobacterium</taxon>
    </lineage>
</organism>
<dbReference type="EMBL" id="CAJIMS010000001">
    <property type="protein sequence ID" value="CAD7798307.1"/>
    <property type="molecule type" value="Genomic_DNA"/>
</dbReference>
<reference evidence="1" key="1">
    <citation type="submission" date="2020-12" db="EMBL/GenBank/DDBJ databases">
        <authorList>
            <person name="Rodrigo-Torres L."/>
            <person name="Arahal R. D."/>
            <person name="Lucena T."/>
        </authorList>
    </citation>
    <scope>NUCLEOTIDE SEQUENCE</scope>
    <source>
        <strain evidence="1">CECT 9390</strain>
    </source>
</reference>
<evidence type="ECO:0000313" key="2">
    <source>
        <dbReference type="Proteomes" id="UP000662618"/>
    </source>
</evidence>
<dbReference type="Proteomes" id="UP000662618">
    <property type="component" value="Unassembled WGS sequence"/>
</dbReference>
<protein>
    <submittedName>
        <fullName evidence="1">Uncharacterized protein</fullName>
    </submittedName>
</protein>
<keyword evidence="2" id="KW-1185">Reference proteome</keyword>
<comment type="caution">
    <text evidence="1">The sequence shown here is derived from an EMBL/GenBank/DDBJ whole genome shotgun (WGS) entry which is preliminary data.</text>
</comment>
<evidence type="ECO:0000313" key="1">
    <source>
        <dbReference type="EMBL" id="CAD7798307.1"/>
    </source>
</evidence>
<dbReference type="RefSeq" id="WP_162086862.1">
    <property type="nucleotide sequence ID" value="NZ_CAJIMS010000001.1"/>
</dbReference>
<accession>A0A9N8MDP5</accession>
<proteinExistence type="predicted"/>
<name>A0A9N8MDP5_9FLAO</name>
<sequence length="306" mass="36204">MKLTIFYLFAFVIWFHNLFAYPISPRPLRNLIIESENIVYGKVTAIKKNKASSTGWDESHIAVFKIYEVLQGKIRNTENVEIYFSPEFSCPMPAHYEKGQTVLAFLDKEKGKEIYNTHALSYGSKPLDDKEFSHYKNRILEMQNILKIKDDEEKRDKTVDWLISCASEKSTRWEGLYELSPESDFMSFYDNRENIFVRNFKLNDDQTKKLRNLFFKIDKLEYIDLGLVDLIANEDDPEVLAVLTNHFKKSDKDFFWSGDFFMKKIADLSKREDLKMIIKKKDGIDMMDDNYEKLSEDLMREFAEKL</sequence>